<keyword evidence="5" id="KW-1185">Reference proteome</keyword>
<comment type="caution">
    <text evidence="2">The sequence shown here is derived from an EMBL/GenBank/DDBJ whole genome shotgun (WGS) entry which is preliminary data.</text>
</comment>
<evidence type="ECO:0000313" key="5">
    <source>
        <dbReference type="Proteomes" id="UP001592582"/>
    </source>
</evidence>
<evidence type="ECO:0008006" key="6">
    <source>
        <dbReference type="Google" id="ProtNLM"/>
    </source>
</evidence>
<organism evidence="2 5">
    <name type="scientific">Streptacidiphilus alkalitolerans</name>
    <dbReference type="NCBI Taxonomy" id="3342712"/>
    <lineage>
        <taxon>Bacteria</taxon>
        <taxon>Bacillati</taxon>
        <taxon>Actinomycetota</taxon>
        <taxon>Actinomycetes</taxon>
        <taxon>Kitasatosporales</taxon>
        <taxon>Streptomycetaceae</taxon>
        <taxon>Streptacidiphilus</taxon>
    </lineage>
</organism>
<feature type="signal peptide" evidence="1">
    <location>
        <begin position="1"/>
        <end position="29"/>
    </location>
</feature>
<protein>
    <recommendedName>
        <fullName evidence="6">Secreted protein</fullName>
    </recommendedName>
</protein>
<keyword evidence="1" id="KW-0732">Signal</keyword>
<proteinExistence type="predicted"/>
<accession>A0ABV6V3M7</accession>
<dbReference type="EMBL" id="JBHEZX010000001">
    <property type="protein sequence ID" value="MFC1408312.1"/>
    <property type="molecule type" value="Genomic_DNA"/>
</dbReference>
<dbReference type="Proteomes" id="UP001592530">
    <property type="component" value="Unassembled WGS sequence"/>
</dbReference>
<feature type="chain" id="PRO_5045032968" description="Secreted protein" evidence="1">
    <location>
        <begin position="30"/>
        <end position="173"/>
    </location>
</feature>
<evidence type="ECO:0000313" key="2">
    <source>
        <dbReference type="EMBL" id="MFC1408312.1"/>
    </source>
</evidence>
<evidence type="ECO:0000313" key="3">
    <source>
        <dbReference type="EMBL" id="MFC1430104.1"/>
    </source>
</evidence>
<dbReference type="EMBL" id="JBHEZY010000002">
    <property type="protein sequence ID" value="MFC1430104.1"/>
    <property type="molecule type" value="Genomic_DNA"/>
</dbReference>
<dbReference type="Proteomes" id="UP001592582">
    <property type="component" value="Unassembled WGS sequence"/>
</dbReference>
<evidence type="ECO:0000313" key="4">
    <source>
        <dbReference type="Proteomes" id="UP001592530"/>
    </source>
</evidence>
<reference evidence="4 5" key="1">
    <citation type="submission" date="2024-09" db="EMBL/GenBank/DDBJ databases">
        <authorList>
            <person name="Lee S.D."/>
        </authorList>
    </citation>
    <scope>NUCLEOTIDE SEQUENCE [LARGE SCALE GENOMIC DNA]</scope>
    <source>
        <strain evidence="2 5">N1-1</strain>
        <strain evidence="3 4">N1-3</strain>
    </source>
</reference>
<dbReference type="RefSeq" id="WP_380502023.1">
    <property type="nucleotide sequence ID" value="NZ_JBHEZX010000001.1"/>
</dbReference>
<name>A0ABV6V3M7_9ACTN</name>
<sequence length="173" mass="16973">MARTRLSRSATLATALALALLSGATAATAAVADDPGPIQDPIPVGPNLFFHGLVNGAAANAVIKVGCFGPILPGQTGHPLAGQYVEAVTDLPSSTTVGGYTGSAAHSLVVGIQGASSSAGPAIGTLTSFFVRLPIPTSLNLPCGGTTKVGFTPVPTSDTARASVVTVSLVGEP</sequence>
<gene>
    <name evidence="3" type="ORF">ACEZDB_05455</name>
    <name evidence="2" type="ORF">ACEZDG_03340</name>
</gene>
<evidence type="ECO:0000256" key="1">
    <source>
        <dbReference type="SAM" id="SignalP"/>
    </source>
</evidence>